<name>A0A516GR50_9FLAO</name>
<dbReference type="EMBL" id="CP041637">
    <property type="protein sequence ID" value="QDO93996.1"/>
    <property type="molecule type" value="Genomic_DNA"/>
</dbReference>
<sequence>MKTTIDRLNLHTQDEILVLNEPEDFSTLTNCLDCTVIGSLLKTSSVSCAVLFVTSKQELFNQMITLFPKLTDDSILWIAYPRQTSKSLILELYNHEAWEEIKDYSLQPVRKIELSEDWNALRFRKIEYVKK</sequence>
<protein>
    <recommendedName>
        <fullName evidence="3">DUF3052 family protein</fullName>
    </recommendedName>
</protein>
<dbReference type="RefSeq" id="WP_143380885.1">
    <property type="nucleotide sequence ID" value="NZ_CP041637.1"/>
</dbReference>
<reference evidence="1 2" key="1">
    <citation type="submission" date="2019-07" db="EMBL/GenBank/DDBJ databases">
        <title>Genome sequencing for Formosa sp. PS13.</title>
        <authorList>
            <person name="Park S.-J."/>
        </authorList>
    </citation>
    <scope>NUCLEOTIDE SEQUENCE [LARGE SCALE GENOMIC DNA]</scope>
    <source>
        <strain evidence="1 2">PS13</strain>
    </source>
</reference>
<keyword evidence="2" id="KW-1185">Reference proteome</keyword>
<evidence type="ECO:0000313" key="2">
    <source>
        <dbReference type="Proteomes" id="UP000319209"/>
    </source>
</evidence>
<accession>A0A516GR50</accession>
<dbReference type="OrthoDB" id="9800461at2"/>
<dbReference type="KEGG" id="fop:FNB79_08370"/>
<dbReference type="AlphaFoldDB" id="A0A516GR50"/>
<dbReference type="Proteomes" id="UP000319209">
    <property type="component" value="Chromosome"/>
</dbReference>
<organism evidence="1 2">
    <name type="scientific">Formosa sediminum</name>
    <dbReference type="NCBI Taxonomy" id="2594004"/>
    <lineage>
        <taxon>Bacteria</taxon>
        <taxon>Pseudomonadati</taxon>
        <taxon>Bacteroidota</taxon>
        <taxon>Flavobacteriia</taxon>
        <taxon>Flavobacteriales</taxon>
        <taxon>Flavobacteriaceae</taxon>
        <taxon>Formosa</taxon>
    </lineage>
</organism>
<proteinExistence type="predicted"/>
<evidence type="ECO:0000313" key="1">
    <source>
        <dbReference type="EMBL" id="QDO93996.1"/>
    </source>
</evidence>
<gene>
    <name evidence="1" type="ORF">FNB79_08370</name>
</gene>
<evidence type="ECO:0008006" key="3">
    <source>
        <dbReference type="Google" id="ProtNLM"/>
    </source>
</evidence>